<name>A0A2V1IWF6_9BACT</name>
<sequence>MRWFEASITAVALSLQLCSCSGDDDPQASIATAVTTPSIAVMTDTSGVVGILPDVSCSVAFNDDDKTALVVISNQGWSESERGSVLRFRGVAWVFDGEARRVAASEVAPEDVPEPVLTDVSILYQAPREIDGRLTDGLAVSFTSDSHRVTFVPLHTVLCGTTESVDLSDQPESVVSTKTVYAIDIDPSAGAAVMTVSEPRFDLGGRVAPDSMELRSLGVEFYAGGYRLSADVAVPYIGGMARRDYEVRDLLVDVSLFGESTLSYVTSAGYSVKAYFEGVYMR</sequence>
<evidence type="ECO:0000313" key="1">
    <source>
        <dbReference type="EMBL" id="PWB07323.1"/>
    </source>
</evidence>
<dbReference type="RefSeq" id="WP_107036191.1">
    <property type="nucleotide sequence ID" value="NZ_CAOXDM010000087.1"/>
</dbReference>
<protein>
    <submittedName>
        <fullName evidence="1">Uncharacterized protein</fullName>
    </submittedName>
</protein>
<accession>A0A2V1IWF6</accession>
<gene>
    <name evidence="1" type="ORF">C5O25_07870</name>
</gene>
<keyword evidence="2" id="KW-1185">Reference proteome</keyword>
<dbReference type="GeneID" id="93423459"/>
<organism evidence="1 2">
    <name type="scientific">Paramuribaculum intestinale</name>
    <dbReference type="NCBI Taxonomy" id="2094151"/>
    <lineage>
        <taxon>Bacteria</taxon>
        <taxon>Pseudomonadati</taxon>
        <taxon>Bacteroidota</taxon>
        <taxon>Bacteroidia</taxon>
        <taxon>Bacteroidales</taxon>
        <taxon>Muribaculaceae</taxon>
        <taxon>Paramuribaculum</taxon>
    </lineage>
</organism>
<dbReference type="EMBL" id="PUBV01000014">
    <property type="protein sequence ID" value="PWB07323.1"/>
    <property type="molecule type" value="Genomic_DNA"/>
</dbReference>
<dbReference type="AlphaFoldDB" id="A0A2V1IWF6"/>
<proteinExistence type="predicted"/>
<comment type="caution">
    <text evidence="1">The sequence shown here is derived from an EMBL/GenBank/DDBJ whole genome shotgun (WGS) entry which is preliminary data.</text>
</comment>
<reference evidence="2" key="1">
    <citation type="submission" date="2018-02" db="EMBL/GenBank/DDBJ databases">
        <authorList>
            <person name="Clavel T."/>
            <person name="Strowig T."/>
        </authorList>
    </citation>
    <scope>NUCLEOTIDE SEQUENCE [LARGE SCALE GENOMIC DNA]</scope>
    <source>
        <strain evidence="2">DSM 100764</strain>
    </source>
</reference>
<dbReference type="Proteomes" id="UP000244925">
    <property type="component" value="Unassembled WGS sequence"/>
</dbReference>
<evidence type="ECO:0000313" key="2">
    <source>
        <dbReference type="Proteomes" id="UP000244925"/>
    </source>
</evidence>